<dbReference type="SUPFAM" id="SSF51556">
    <property type="entry name" value="Metallo-dependent hydrolases"/>
    <property type="match status" value="1"/>
</dbReference>
<evidence type="ECO:0000313" key="4">
    <source>
        <dbReference type="Proteomes" id="UP000275385"/>
    </source>
</evidence>
<dbReference type="OrthoDB" id="2135488at2759"/>
<dbReference type="EMBL" id="QVQW01000001">
    <property type="protein sequence ID" value="RKU49673.1"/>
    <property type="molecule type" value="Genomic_DNA"/>
</dbReference>
<evidence type="ECO:0000256" key="1">
    <source>
        <dbReference type="ARBA" id="ARBA00038310"/>
    </source>
</evidence>
<sequence>MATPTSHPIIDSHIHLYPASELDTLAWCTPGHPLARQTSVSDFRKTSSDQTQGFIFLETDRKNNNSTSWTDPLAEISWLRRIVEDKPREGEGHAPGDSQLCLGIVPWAPINLGREKVEEWLERAKETAGEETWERVKGFRYLLQDKEDGTAVTDEFIEGLKVLGRKGFVFDVGVDQHRRGRKQLEEAVEMVERAHEGVKEGEKVVFVLNHLCKPDLTIVNTTTDPSFIAWRTAMFTLSKCDTAYMKLSGCFAEMPEHLAQQDDPNRIFEILYPWFAVVLAAFGPSRIMFGSDWPVCTVNGGEGAWEKWRKVVERMCFMASLSEDDKSMIWSGTARRAYGIE</sequence>
<reference evidence="3 4" key="1">
    <citation type="submission" date="2018-08" db="EMBL/GenBank/DDBJ databases">
        <title>Draft genome of the lignicolous fungus Coniochaeta pulveracea.</title>
        <authorList>
            <person name="Borstlap C.J."/>
            <person name="De Witt R.N."/>
            <person name="Botha A."/>
            <person name="Volschenk H."/>
        </authorList>
    </citation>
    <scope>NUCLEOTIDE SEQUENCE [LARGE SCALE GENOMIC DNA]</scope>
    <source>
        <strain evidence="3 4">CAB683</strain>
    </source>
</reference>
<dbReference type="GO" id="GO:0016787">
    <property type="term" value="F:hydrolase activity"/>
    <property type="evidence" value="ECO:0007669"/>
    <property type="project" value="InterPro"/>
</dbReference>
<accession>A0A420YP58</accession>
<dbReference type="PANTHER" id="PTHR43569">
    <property type="entry name" value="AMIDOHYDROLASE"/>
    <property type="match status" value="1"/>
</dbReference>
<dbReference type="Proteomes" id="UP000275385">
    <property type="component" value="Unassembled WGS sequence"/>
</dbReference>
<name>A0A420YP58_9PEZI</name>
<proteinExistence type="inferred from homology"/>
<keyword evidence="4" id="KW-1185">Reference proteome</keyword>
<dbReference type="Gene3D" id="3.20.20.140">
    <property type="entry name" value="Metal-dependent hydrolases"/>
    <property type="match status" value="1"/>
</dbReference>
<dbReference type="STRING" id="177199.A0A420YP58"/>
<organism evidence="3 4">
    <name type="scientific">Coniochaeta pulveracea</name>
    <dbReference type="NCBI Taxonomy" id="177199"/>
    <lineage>
        <taxon>Eukaryota</taxon>
        <taxon>Fungi</taxon>
        <taxon>Dikarya</taxon>
        <taxon>Ascomycota</taxon>
        <taxon>Pezizomycotina</taxon>
        <taxon>Sordariomycetes</taxon>
        <taxon>Sordariomycetidae</taxon>
        <taxon>Coniochaetales</taxon>
        <taxon>Coniochaetaceae</taxon>
        <taxon>Coniochaeta</taxon>
    </lineage>
</organism>
<evidence type="ECO:0000259" key="2">
    <source>
        <dbReference type="Pfam" id="PF04909"/>
    </source>
</evidence>
<dbReference type="InterPro" id="IPR032466">
    <property type="entry name" value="Metal_Hydrolase"/>
</dbReference>
<comment type="caution">
    <text evidence="3">The sequence shown here is derived from an EMBL/GenBank/DDBJ whole genome shotgun (WGS) entry which is preliminary data.</text>
</comment>
<feature type="domain" description="Amidohydrolase-related" evidence="2">
    <location>
        <begin position="136"/>
        <end position="340"/>
    </location>
</feature>
<evidence type="ECO:0000313" key="3">
    <source>
        <dbReference type="EMBL" id="RKU49673.1"/>
    </source>
</evidence>
<dbReference type="InterPro" id="IPR006680">
    <property type="entry name" value="Amidohydro-rel"/>
</dbReference>
<protein>
    <recommendedName>
        <fullName evidence="2">Amidohydrolase-related domain-containing protein</fullName>
    </recommendedName>
</protein>
<gene>
    <name evidence="3" type="ORF">DL546_009784</name>
</gene>
<dbReference type="PANTHER" id="PTHR43569:SF2">
    <property type="entry name" value="AMIDOHYDROLASE-RELATED DOMAIN-CONTAINING PROTEIN"/>
    <property type="match status" value="1"/>
</dbReference>
<dbReference type="Pfam" id="PF04909">
    <property type="entry name" value="Amidohydro_2"/>
    <property type="match status" value="1"/>
</dbReference>
<comment type="similarity">
    <text evidence="1">Belongs to the metallo-dependent hydrolases superfamily.</text>
</comment>
<dbReference type="InterPro" id="IPR052350">
    <property type="entry name" value="Metallo-dep_Lactonases"/>
</dbReference>
<dbReference type="AlphaFoldDB" id="A0A420YP58"/>